<evidence type="ECO:0000259" key="4">
    <source>
        <dbReference type="PROSITE" id="PS51206"/>
    </source>
</evidence>
<dbReference type="InterPro" id="IPR006500">
    <property type="entry name" value="Helicase_put_C_phage/plasmid"/>
</dbReference>
<evidence type="ECO:0000313" key="6">
    <source>
        <dbReference type="Proteomes" id="UP001216558"/>
    </source>
</evidence>
<dbReference type="PROSITE" id="PS51206">
    <property type="entry name" value="SF3_HELICASE_1"/>
    <property type="match status" value="1"/>
</dbReference>
<dbReference type="InterPro" id="IPR051620">
    <property type="entry name" value="ORF904-like_C"/>
</dbReference>
<evidence type="ECO:0000256" key="3">
    <source>
        <dbReference type="ARBA" id="ARBA00022840"/>
    </source>
</evidence>
<keyword evidence="6" id="KW-1185">Reference proteome</keyword>
<dbReference type="InterPro" id="IPR014015">
    <property type="entry name" value="Helicase_SF3_DNA-vir"/>
</dbReference>
<dbReference type="PANTHER" id="PTHR35372:SF2">
    <property type="entry name" value="SF3 HELICASE DOMAIN-CONTAINING PROTEIN"/>
    <property type="match status" value="1"/>
</dbReference>
<proteinExistence type="predicted"/>
<dbReference type="CDD" id="cd04859">
    <property type="entry name" value="Prim_Pol"/>
    <property type="match status" value="1"/>
</dbReference>
<keyword evidence="1" id="KW-0547">Nucleotide-binding</keyword>
<gene>
    <name evidence="5" type="ORF">OIK40_04135</name>
</gene>
<dbReference type="InterPro" id="IPR045455">
    <property type="entry name" value="NrS-1_pol-like_helicase"/>
</dbReference>
<dbReference type="Pfam" id="PF09250">
    <property type="entry name" value="Prim-Pol"/>
    <property type="match status" value="1"/>
</dbReference>
<dbReference type="SMART" id="SM00943">
    <property type="entry name" value="Prim-Pol"/>
    <property type="match status" value="1"/>
</dbReference>
<keyword evidence="2" id="KW-0378">Hydrolase</keyword>
<dbReference type="EMBL" id="JAQQXQ010000002">
    <property type="protein sequence ID" value="MDC8753828.1"/>
    <property type="molecule type" value="Genomic_DNA"/>
</dbReference>
<evidence type="ECO:0000256" key="1">
    <source>
        <dbReference type="ARBA" id="ARBA00022741"/>
    </source>
</evidence>
<dbReference type="InterPro" id="IPR027417">
    <property type="entry name" value="P-loop_NTPase"/>
</dbReference>
<dbReference type="SUPFAM" id="SSF52540">
    <property type="entry name" value="P-loop containing nucleoside triphosphate hydrolases"/>
    <property type="match status" value="1"/>
</dbReference>
<dbReference type="PANTHER" id="PTHR35372">
    <property type="entry name" value="ATP BINDING PROTEIN-RELATED"/>
    <property type="match status" value="1"/>
</dbReference>
<feature type="domain" description="SF3 helicase" evidence="4">
    <location>
        <begin position="468"/>
        <end position="625"/>
    </location>
</feature>
<dbReference type="InterPro" id="IPR015330">
    <property type="entry name" value="DNA_primase/pol_bifunc_N"/>
</dbReference>
<dbReference type="Proteomes" id="UP001216558">
    <property type="component" value="Unassembled WGS sequence"/>
</dbReference>
<dbReference type="RefSeq" id="WP_273676448.1">
    <property type="nucleotide sequence ID" value="NZ_JAQQXQ010000002.1"/>
</dbReference>
<organism evidence="5 6">
    <name type="scientific">Erythrobacter fulvus</name>
    <dbReference type="NCBI Taxonomy" id="2987523"/>
    <lineage>
        <taxon>Bacteria</taxon>
        <taxon>Pseudomonadati</taxon>
        <taxon>Pseudomonadota</taxon>
        <taxon>Alphaproteobacteria</taxon>
        <taxon>Sphingomonadales</taxon>
        <taxon>Erythrobacteraceae</taxon>
        <taxon>Erythrobacter/Porphyrobacter group</taxon>
        <taxon>Erythrobacter</taxon>
    </lineage>
</organism>
<dbReference type="Gene3D" id="3.40.50.300">
    <property type="entry name" value="P-loop containing nucleotide triphosphate hydrolases"/>
    <property type="match status" value="1"/>
</dbReference>
<dbReference type="SMART" id="SM00885">
    <property type="entry name" value="D5_N"/>
    <property type="match status" value="1"/>
</dbReference>
<dbReference type="NCBIfam" id="TIGR01613">
    <property type="entry name" value="primase_Cterm"/>
    <property type="match status" value="1"/>
</dbReference>
<accession>A0ABT5JMJ6</accession>
<dbReference type="Pfam" id="PF08706">
    <property type="entry name" value="D5_N"/>
    <property type="match status" value="1"/>
</dbReference>
<dbReference type="InterPro" id="IPR014818">
    <property type="entry name" value="Phage/plasmid_primase_P4_C"/>
</dbReference>
<dbReference type="SUPFAM" id="SSF56747">
    <property type="entry name" value="Prim-pol domain"/>
    <property type="match status" value="1"/>
</dbReference>
<comment type="caution">
    <text evidence="5">The sequence shown here is derived from an EMBL/GenBank/DDBJ whole genome shotgun (WGS) entry which is preliminary data.</text>
</comment>
<keyword evidence="3" id="KW-0067">ATP-binding</keyword>
<name>A0ABT5JMJ6_9SPHN</name>
<sequence length="749" mass="82940">MHENAKVGPNDGLYEHGIIEAISRWGGKYEMTVAEAAVIYAQCGVSVFPCDPKTKKPLVEGGFKAATVDVNQVRTWWSKWPNAMIGVPTGSASGFWVLDVDDCKLFKSGRKVILPETLTATTGKGEHLYFISDDSRPVRNAQKCMKDGKACWPFPHAPGCDARGEGGYIIVPPSRHPNGNPYRWKTVVPIASATEDLYEAVTRAKRSGEVSRSARRATTAGIEEDARDPEQILEEACEQVRNAPEGAQEATLNSACFTMGALIAKGKVSYSDAVNRILEATATMPSFDPDNPWRPENLGNKVTRAIKDGMQKANKKQKRADKPSEDRCASVFVEELGARYLYDSDEQRWMKWSGQHWAPDRKNHVTHDIRLLVREASGGDASCCRSSFINGVRGLAAADPNIATEKAELDRDGFLLGTPDGTVELRSGELRRANPDDRITMIASAGPAEGQPQGWLTFIKQITEGDQDLARYLQKLVGYCLTGSTKEQSLFFLYGVGQNGKTVFLNVVQDILGDYAKTAATQTFMASKFARHTTDLAALAGARLVTASETEEHNAWDESLIKQVTGGEQITARLMRRDNFSFTPSFKLVVAGNYPPILNNVDPATRRRFIIIPFKFRPTHVDKDLFQKLLTERGQILSWAIEGCLMWQREGLSVPAIVREATEEFFSTQDPFQDWLDQKCKSAGNGTTTSSGDLWASWSEFAKMVGEDPRSKKAMALKLQAKGYQMGRTGRRRFYRGIALQYGDGEQVK</sequence>
<evidence type="ECO:0000256" key="2">
    <source>
        <dbReference type="ARBA" id="ARBA00022801"/>
    </source>
</evidence>
<evidence type="ECO:0000313" key="5">
    <source>
        <dbReference type="EMBL" id="MDC8753828.1"/>
    </source>
</evidence>
<protein>
    <submittedName>
        <fullName evidence="5">Phage/plasmid primase, P4 family</fullName>
    </submittedName>
</protein>
<dbReference type="Pfam" id="PF19263">
    <property type="entry name" value="DUF5906"/>
    <property type="match status" value="1"/>
</dbReference>
<reference evidence="5 6" key="1">
    <citation type="submission" date="2022-10" db="EMBL/GenBank/DDBJ databases">
        <title>Erythrobacter sp. sf7 Genome sequencing.</title>
        <authorList>
            <person name="Park S."/>
        </authorList>
    </citation>
    <scope>NUCLEOTIDE SEQUENCE [LARGE SCALE GENOMIC DNA]</scope>
    <source>
        <strain evidence="6">sf7</strain>
    </source>
</reference>